<evidence type="ECO:0000313" key="1">
    <source>
        <dbReference type="EMBL" id="KAF9622000.1"/>
    </source>
</evidence>
<keyword evidence="2" id="KW-1185">Reference proteome</keyword>
<evidence type="ECO:0000313" key="2">
    <source>
        <dbReference type="Proteomes" id="UP000631114"/>
    </source>
</evidence>
<accession>A0A835M7D9</accession>
<comment type="caution">
    <text evidence="1">The sequence shown here is derived from an EMBL/GenBank/DDBJ whole genome shotgun (WGS) entry which is preliminary data.</text>
</comment>
<gene>
    <name evidence="1" type="ORF">IFM89_029220</name>
</gene>
<sequence length="142" mass="15630">MAFRGSLSRSLLSTARSASFRSSAPRLRPSPRFQTRRFSTTNPRTFGELGAAQSLILPLQYVVFAPCLTSHLTVNARACCELSHGNVDWLDGGHQDCKVCLGILVTHCLCLCLDALQILQSMTPNYCNDTTKCGWKVPLLRA</sequence>
<name>A0A835M7D9_9MAGN</name>
<organism evidence="1 2">
    <name type="scientific">Coptis chinensis</name>
    <dbReference type="NCBI Taxonomy" id="261450"/>
    <lineage>
        <taxon>Eukaryota</taxon>
        <taxon>Viridiplantae</taxon>
        <taxon>Streptophyta</taxon>
        <taxon>Embryophyta</taxon>
        <taxon>Tracheophyta</taxon>
        <taxon>Spermatophyta</taxon>
        <taxon>Magnoliopsida</taxon>
        <taxon>Ranunculales</taxon>
        <taxon>Ranunculaceae</taxon>
        <taxon>Coptidoideae</taxon>
        <taxon>Coptis</taxon>
    </lineage>
</organism>
<dbReference type="OrthoDB" id="1929591at2759"/>
<reference evidence="1 2" key="1">
    <citation type="submission" date="2020-10" db="EMBL/GenBank/DDBJ databases">
        <title>The Coptis chinensis genome and diversification of protoberbering-type alkaloids.</title>
        <authorList>
            <person name="Wang B."/>
            <person name="Shu S."/>
            <person name="Song C."/>
            <person name="Liu Y."/>
        </authorList>
    </citation>
    <scope>NUCLEOTIDE SEQUENCE [LARGE SCALE GENOMIC DNA]</scope>
    <source>
        <strain evidence="1">HL-2020</strain>
        <tissue evidence="1">Leaf</tissue>
    </source>
</reference>
<dbReference type="Proteomes" id="UP000631114">
    <property type="component" value="Unassembled WGS sequence"/>
</dbReference>
<protein>
    <submittedName>
        <fullName evidence="1">Uncharacterized protein</fullName>
    </submittedName>
</protein>
<dbReference type="EMBL" id="JADFTS010000002">
    <property type="protein sequence ID" value="KAF9622000.1"/>
    <property type="molecule type" value="Genomic_DNA"/>
</dbReference>
<dbReference type="AlphaFoldDB" id="A0A835M7D9"/>
<proteinExistence type="predicted"/>